<evidence type="ECO:0000313" key="3">
    <source>
        <dbReference type="Proteomes" id="UP000001745"/>
    </source>
</evidence>
<reference evidence="3" key="1">
    <citation type="journal article" date="2015" name="Genome Announc.">
        <title>Genome sequence of the AIDS-associated pathogen Penicillium marneffei (ATCC18224) and its near taxonomic relative Talaromyces stipitatus (ATCC10500).</title>
        <authorList>
            <person name="Nierman W.C."/>
            <person name="Fedorova-Abrams N.D."/>
            <person name="Andrianopoulos A."/>
        </authorList>
    </citation>
    <scope>NUCLEOTIDE SEQUENCE [LARGE SCALE GENOMIC DNA]</scope>
    <source>
        <strain evidence="3">ATCC 10500 / CBS 375.48 / QM 6759 / NRRL 1006</strain>
    </source>
</reference>
<dbReference type="AlphaFoldDB" id="B8MLZ3"/>
<protein>
    <submittedName>
        <fullName evidence="2">Uncharacterized protein</fullName>
    </submittedName>
</protein>
<feature type="region of interest" description="Disordered" evidence="1">
    <location>
        <begin position="253"/>
        <end position="292"/>
    </location>
</feature>
<gene>
    <name evidence="2" type="ORF">TSTA_097610</name>
</gene>
<feature type="compositionally biased region" description="Basic and acidic residues" evidence="1">
    <location>
        <begin position="283"/>
        <end position="292"/>
    </location>
</feature>
<dbReference type="GeneID" id="8108400"/>
<feature type="region of interest" description="Disordered" evidence="1">
    <location>
        <begin position="1"/>
        <end position="23"/>
    </location>
</feature>
<dbReference type="OrthoDB" id="4482003at2759"/>
<dbReference type="InParanoid" id="B8MLZ3"/>
<dbReference type="OMA" id="SATICTW"/>
<sequence length="518" mass="57345">MTGNEGQSQQGQQGTPTTSTISHLSSTTATSSLVKTQYSGLTKFANTKLDFASIERLSRKDLYDVWIENIEGDLFSKGKALLNILNRDLARPDEDSAHFDIWHQLSATICTWMKNQVSNDLNQEIRMINGTIRYADEYAFAVKKLCKGDTNENIGWSQTAHILALHRDKFTTPEAFIIGIRNAYFNLLSTNLEMGAYLPTVLIMDGLHSELGSWVTTYEKDIPPLCDIQPEDFQHLVSKAIVAAKRYQEYHSNTTLRLPQSNASNVPQNNKGNGNRNNGSNKMRHEPAPGTDIDKHVISLRALPSKQGKCGYCSSPTHDATNCYYLMDEPPESWNPRRNNLWNYSKAKKARSGLKKSKDSTDQKPTPVPLASTSLYNSAFSTAQIPVVDTSESTTRRGPWIAPSTTTTCIESYLSHLKDDPQPYNDQGSWVADSGAANNIAGDNATFLKYREYGPGDVKPTFTCSNGTIGTAQGEGIALMRLDSGNDTYTDIALKVQHVPGLSFNLWATEPSKKDHGI</sequence>
<accession>B8MLZ3</accession>
<evidence type="ECO:0000313" key="2">
    <source>
        <dbReference type="EMBL" id="EED13505.1"/>
    </source>
</evidence>
<name>B8MLZ3_TALSN</name>
<organism evidence="2 3">
    <name type="scientific">Talaromyces stipitatus (strain ATCC 10500 / CBS 375.48 / QM 6759 / NRRL 1006)</name>
    <name type="common">Penicillium stipitatum</name>
    <dbReference type="NCBI Taxonomy" id="441959"/>
    <lineage>
        <taxon>Eukaryota</taxon>
        <taxon>Fungi</taxon>
        <taxon>Dikarya</taxon>
        <taxon>Ascomycota</taxon>
        <taxon>Pezizomycotina</taxon>
        <taxon>Eurotiomycetes</taxon>
        <taxon>Eurotiomycetidae</taxon>
        <taxon>Eurotiales</taxon>
        <taxon>Trichocomaceae</taxon>
        <taxon>Talaromyces</taxon>
        <taxon>Talaromyces sect. Talaromyces</taxon>
    </lineage>
</organism>
<dbReference type="VEuPathDB" id="FungiDB:TSTA_097610"/>
<keyword evidence="3" id="KW-1185">Reference proteome</keyword>
<feature type="compositionally biased region" description="Low complexity" evidence="1">
    <location>
        <begin position="269"/>
        <end position="281"/>
    </location>
</feature>
<dbReference type="PhylomeDB" id="B8MLZ3"/>
<feature type="region of interest" description="Disordered" evidence="1">
    <location>
        <begin position="348"/>
        <end position="369"/>
    </location>
</feature>
<feature type="compositionally biased region" description="Polar residues" evidence="1">
    <location>
        <begin position="253"/>
        <end position="268"/>
    </location>
</feature>
<proteinExistence type="predicted"/>
<evidence type="ECO:0000256" key="1">
    <source>
        <dbReference type="SAM" id="MobiDB-lite"/>
    </source>
</evidence>
<dbReference type="EMBL" id="EQ962658">
    <property type="protein sequence ID" value="EED13505.1"/>
    <property type="molecule type" value="Genomic_DNA"/>
</dbReference>
<dbReference type="RefSeq" id="XP_002485743.1">
    <property type="nucleotide sequence ID" value="XM_002485698.1"/>
</dbReference>
<dbReference type="HOGENOM" id="CLU_525974_0_0_1"/>
<dbReference type="Proteomes" id="UP000001745">
    <property type="component" value="Unassembled WGS sequence"/>
</dbReference>